<proteinExistence type="predicted"/>
<reference evidence="1" key="1">
    <citation type="submission" date="2020-06" db="EMBL/GenBank/DDBJ databases">
        <title>Draft genome sequences of strains closely related to Aspergillus parafelis and Aspergillus hiratsukae.</title>
        <authorList>
            <person name="Dos Santos R.A.C."/>
            <person name="Rivero-Menendez O."/>
            <person name="Steenwyk J.L."/>
            <person name="Mead M.E."/>
            <person name="Goldman G.H."/>
            <person name="Alastruey-Izquierdo A."/>
            <person name="Rokas A."/>
        </authorList>
    </citation>
    <scope>NUCLEOTIDE SEQUENCE</scope>
    <source>
        <strain evidence="1">CNM-CM5623</strain>
    </source>
</reference>
<dbReference type="AlphaFoldDB" id="A0A8H6QB67"/>
<dbReference type="Proteomes" id="UP000654922">
    <property type="component" value="Unassembled WGS sequence"/>
</dbReference>
<dbReference type="EMBL" id="JACBAE010001212">
    <property type="protein sequence ID" value="KAF7170505.1"/>
    <property type="molecule type" value="Genomic_DNA"/>
</dbReference>
<dbReference type="OrthoDB" id="5428055at2759"/>
<evidence type="ECO:0000313" key="1">
    <source>
        <dbReference type="EMBL" id="KAF7170505.1"/>
    </source>
</evidence>
<comment type="caution">
    <text evidence="1">The sequence shown here is derived from an EMBL/GenBank/DDBJ whole genome shotgun (WGS) entry which is preliminary data.</text>
</comment>
<organism evidence="1 2">
    <name type="scientific">Aspergillus felis</name>
    <dbReference type="NCBI Taxonomy" id="1287682"/>
    <lineage>
        <taxon>Eukaryota</taxon>
        <taxon>Fungi</taxon>
        <taxon>Dikarya</taxon>
        <taxon>Ascomycota</taxon>
        <taxon>Pezizomycotina</taxon>
        <taxon>Eurotiomycetes</taxon>
        <taxon>Eurotiomycetidae</taxon>
        <taxon>Eurotiales</taxon>
        <taxon>Aspergillaceae</taxon>
        <taxon>Aspergillus</taxon>
        <taxon>Aspergillus subgen. Fumigati</taxon>
    </lineage>
</organism>
<gene>
    <name evidence="1" type="ORF">CNMCM5623_002936</name>
</gene>
<sequence length="192" mass="22325">MENRRPSDGLSNDLWSEVGALLKEQNERLRIQNDLLKQLLLDGNKATGSETNRGNLPNDDKRNQCIQDELQLHGRNKSQTSLKSCLKRDNSDFEFQNQEQILLYVTDETLKYPRVYHFVDEGNRSRFHTLSTALRADTSWKYWKPVAPEEYPIRDSMSPTQEQDILTIFPNGRFAQVTSRPSQKHFNARGAR</sequence>
<evidence type="ECO:0000313" key="2">
    <source>
        <dbReference type="Proteomes" id="UP000654922"/>
    </source>
</evidence>
<protein>
    <submittedName>
        <fullName evidence="1">Uncharacterized protein</fullName>
    </submittedName>
</protein>
<name>A0A8H6QB67_9EURO</name>
<accession>A0A8H6QB67</accession>